<name>A0A842HI33_9BACT</name>
<gene>
    <name evidence="1" type="ORF">H5P28_15425</name>
</gene>
<sequence>MSRGDYEDRQRERDREYADAWAKLSAKERKRLAKAGITGPDLPVYHTGKHDQDALLDHCAAPVETPQETATNSGYSLIDVARMVIAELIAHNNIELAIDCLSLVTGLSYGGQSMTDIARKYGISRAAVSKRCVGISDALGLPPSRAMRRLTARQTYARHAKQSHDRNSH</sequence>
<dbReference type="RefSeq" id="WP_185676610.1">
    <property type="nucleotide sequence ID" value="NZ_JACHVB010000045.1"/>
</dbReference>
<evidence type="ECO:0000313" key="1">
    <source>
        <dbReference type="EMBL" id="MBC2595658.1"/>
    </source>
</evidence>
<dbReference type="AlphaFoldDB" id="A0A842HI33"/>
<dbReference type="EMBL" id="JACHVB010000045">
    <property type="protein sequence ID" value="MBC2595658.1"/>
    <property type="molecule type" value="Genomic_DNA"/>
</dbReference>
<keyword evidence="2" id="KW-1185">Reference proteome</keyword>
<evidence type="ECO:0000313" key="2">
    <source>
        <dbReference type="Proteomes" id="UP000546464"/>
    </source>
</evidence>
<dbReference type="Proteomes" id="UP000546464">
    <property type="component" value="Unassembled WGS sequence"/>
</dbReference>
<accession>A0A842HI33</accession>
<comment type="caution">
    <text evidence="1">The sequence shown here is derived from an EMBL/GenBank/DDBJ whole genome shotgun (WGS) entry which is preliminary data.</text>
</comment>
<proteinExistence type="predicted"/>
<reference evidence="1 2" key="1">
    <citation type="submission" date="2020-07" db="EMBL/GenBank/DDBJ databases">
        <authorList>
            <person name="Feng X."/>
        </authorList>
    </citation>
    <scope>NUCLEOTIDE SEQUENCE [LARGE SCALE GENOMIC DNA]</scope>
    <source>
        <strain evidence="1 2">JCM31066</strain>
    </source>
</reference>
<protein>
    <submittedName>
        <fullName evidence="1">Uncharacterized protein</fullName>
    </submittedName>
</protein>
<organism evidence="1 2">
    <name type="scientific">Ruficoccus amylovorans</name>
    <dbReference type="NCBI Taxonomy" id="1804625"/>
    <lineage>
        <taxon>Bacteria</taxon>
        <taxon>Pseudomonadati</taxon>
        <taxon>Verrucomicrobiota</taxon>
        <taxon>Opitutia</taxon>
        <taxon>Puniceicoccales</taxon>
        <taxon>Cerasicoccaceae</taxon>
        <taxon>Ruficoccus</taxon>
    </lineage>
</organism>